<keyword evidence="4" id="KW-1185">Reference proteome</keyword>
<accession>A0ABR1KIZ3</accession>
<proteinExistence type="predicted"/>
<gene>
    <name evidence="3" type="ORF">IWZ03DRAFT_209742</name>
</gene>
<keyword evidence="2" id="KW-0732">Signal</keyword>
<comment type="caution">
    <text evidence="3">The sequence shown here is derived from an EMBL/GenBank/DDBJ whole genome shotgun (WGS) entry which is preliminary data.</text>
</comment>
<keyword evidence="1" id="KW-0472">Membrane</keyword>
<dbReference type="EMBL" id="JBBPHU010000007">
    <property type="protein sequence ID" value="KAK7515692.1"/>
    <property type="molecule type" value="Genomic_DNA"/>
</dbReference>
<keyword evidence="1" id="KW-0812">Transmembrane</keyword>
<protein>
    <submittedName>
        <fullName evidence="3">Uncharacterized protein</fullName>
    </submittedName>
</protein>
<evidence type="ECO:0000256" key="1">
    <source>
        <dbReference type="SAM" id="Phobius"/>
    </source>
</evidence>
<evidence type="ECO:0000313" key="3">
    <source>
        <dbReference type="EMBL" id="KAK7515692.1"/>
    </source>
</evidence>
<feature type="transmembrane region" description="Helical" evidence="1">
    <location>
        <begin position="105"/>
        <end position="126"/>
    </location>
</feature>
<organism evidence="3 4">
    <name type="scientific">Phyllosticta citriasiana</name>
    <dbReference type="NCBI Taxonomy" id="595635"/>
    <lineage>
        <taxon>Eukaryota</taxon>
        <taxon>Fungi</taxon>
        <taxon>Dikarya</taxon>
        <taxon>Ascomycota</taxon>
        <taxon>Pezizomycotina</taxon>
        <taxon>Dothideomycetes</taxon>
        <taxon>Dothideomycetes incertae sedis</taxon>
        <taxon>Botryosphaeriales</taxon>
        <taxon>Phyllostictaceae</taxon>
        <taxon>Phyllosticta</taxon>
    </lineage>
</organism>
<feature type="chain" id="PRO_5045518802" evidence="2">
    <location>
        <begin position="46"/>
        <end position="151"/>
    </location>
</feature>
<feature type="transmembrane region" description="Helical" evidence="1">
    <location>
        <begin position="70"/>
        <end position="93"/>
    </location>
</feature>
<feature type="signal peptide" evidence="2">
    <location>
        <begin position="1"/>
        <end position="45"/>
    </location>
</feature>
<keyword evidence="1" id="KW-1133">Transmembrane helix</keyword>
<sequence>MTFLLHRPHVAAYVPCQFSYLSSLSRPYPLSALLLLLSLLLRSRAAVEGEGTQFELNTMRSSHQSKFNPAVLKILIFCIFLPLSDTPLCFFYGKKASYVCRTRVWLSWCWGWFTYIRAMCACMWTPRYCTMRRGEGMMKAVEGEGYVVGLV</sequence>
<reference evidence="3 4" key="1">
    <citation type="submission" date="2024-04" db="EMBL/GenBank/DDBJ databases">
        <title>Phyllosticta paracitricarpa is synonymous to the EU quarantine fungus P. citricarpa based on phylogenomic analyses.</title>
        <authorList>
            <consortium name="Lawrence Berkeley National Laboratory"/>
            <person name="Van Ingen-Buijs V.A."/>
            <person name="Van Westerhoven A.C."/>
            <person name="Haridas S."/>
            <person name="Skiadas P."/>
            <person name="Martin F."/>
            <person name="Groenewald J.Z."/>
            <person name="Crous P.W."/>
            <person name="Seidl M.F."/>
        </authorList>
    </citation>
    <scope>NUCLEOTIDE SEQUENCE [LARGE SCALE GENOMIC DNA]</scope>
    <source>
        <strain evidence="3 4">CBS 123371</strain>
    </source>
</reference>
<evidence type="ECO:0000256" key="2">
    <source>
        <dbReference type="SAM" id="SignalP"/>
    </source>
</evidence>
<dbReference type="Proteomes" id="UP001363622">
    <property type="component" value="Unassembled WGS sequence"/>
</dbReference>
<evidence type="ECO:0000313" key="4">
    <source>
        <dbReference type="Proteomes" id="UP001363622"/>
    </source>
</evidence>
<name>A0ABR1KIZ3_9PEZI</name>